<evidence type="ECO:0000313" key="1">
    <source>
        <dbReference type="EMBL" id="UVF20485.1"/>
    </source>
</evidence>
<name>A0ABY5RTA4_9HYPH</name>
<evidence type="ECO:0000313" key="2">
    <source>
        <dbReference type="Proteomes" id="UP001017257"/>
    </source>
</evidence>
<evidence type="ECO:0008006" key="3">
    <source>
        <dbReference type="Google" id="ProtNLM"/>
    </source>
</evidence>
<protein>
    <recommendedName>
        <fullName evidence="3">IS256 family transposase</fullName>
    </recommendedName>
</protein>
<gene>
    <name evidence="1" type="ORF">HPT29_004915</name>
</gene>
<organism evidence="1 2">
    <name type="scientific">Microvirga terrae</name>
    <dbReference type="NCBI Taxonomy" id="2740529"/>
    <lineage>
        <taxon>Bacteria</taxon>
        <taxon>Pseudomonadati</taxon>
        <taxon>Pseudomonadota</taxon>
        <taxon>Alphaproteobacteria</taxon>
        <taxon>Hyphomicrobiales</taxon>
        <taxon>Methylobacteriaceae</taxon>
        <taxon>Microvirga</taxon>
    </lineage>
</organism>
<proteinExistence type="predicted"/>
<dbReference type="EMBL" id="CP102845">
    <property type="protein sequence ID" value="UVF20485.1"/>
    <property type="molecule type" value="Genomic_DNA"/>
</dbReference>
<reference evidence="1" key="1">
    <citation type="submission" date="2022-08" db="EMBL/GenBank/DDBJ databases">
        <title>Microvirga terrae sp. nov., isolated from soil.</title>
        <authorList>
            <person name="Kim K.H."/>
            <person name="Seo Y.L."/>
            <person name="Kim J.M."/>
            <person name="Lee J.K."/>
            <person name="Han D.M."/>
            <person name="Jeon C.O."/>
        </authorList>
    </citation>
    <scope>NUCLEOTIDE SEQUENCE</scope>
    <source>
        <strain evidence="1">R24</strain>
    </source>
</reference>
<sequence>MTSTKDKPATAAIKDLLNHHPDSLREIVRAVMQEMLEGEITRGTRDP</sequence>
<accession>A0ABY5RTA4</accession>
<keyword evidence="2" id="KW-1185">Reference proteome</keyword>
<dbReference type="Proteomes" id="UP001017257">
    <property type="component" value="Chromosome"/>
</dbReference>